<protein>
    <recommendedName>
        <fullName evidence="3">SnoaL-like domain-containing protein</fullName>
    </recommendedName>
</protein>
<sequence>MVQEPQPIPTSEFADVESVDSIISALYNSISFGAGEQPDSNRLRSLFMPGAHLIHVKTDAADTMDVETFIDRLVQQIQAGILTEFIEAELARHTKSFGNIAQVFSTFETRLVTDYRSSSARGIHSIQLMRYGDRWWITNLLWDDEQSDKPIPAKYLPEQQFPESSE</sequence>
<dbReference type="Gene3D" id="3.10.450.50">
    <property type="match status" value="1"/>
</dbReference>
<evidence type="ECO:0008006" key="3">
    <source>
        <dbReference type="Google" id="ProtNLM"/>
    </source>
</evidence>
<organism evidence="1 2">
    <name type="scientific">Trichocoleus desertorum GB2-A4</name>
    <dbReference type="NCBI Taxonomy" id="2933944"/>
    <lineage>
        <taxon>Bacteria</taxon>
        <taxon>Bacillati</taxon>
        <taxon>Cyanobacteriota</taxon>
        <taxon>Cyanophyceae</taxon>
        <taxon>Leptolyngbyales</taxon>
        <taxon>Trichocoleusaceae</taxon>
        <taxon>Trichocoleus</taxon>
    </lineage>
</organism>
<comment type="caution">
    <text evidence="1">The sequence shown here is derived from an EMBL/GenBank/DDBJ whole genome shotgun (WGS) entry which is preliminary data.</text>
</comment>
<reference evidence="1 2" key="1">
    <citation type="submission" date="2022-04" db="EMBL/GenBank/DDBJ databases">
        <title>Positive selection, recombination, and allopatry shape intraspecific diversity of widespread and dominant cyanobacteria.</title>
        <authorList>
            <person name="Wei J."/>
            <person name="Shu W."/>
            <person name="Hu C."/>
        </authorList>
    </citation>
    <scope>NUCLEOTIDE SEQUENCE [LARGE SCALE GENOMIC DNA]</scope>
    <source>
        <strain evidence="1 2">GB2-A4</strain>
    </source>
</reference>
<keyword evidence="2" id="KW-1185">Reference proteome</keyword>
<evidence type="ECO:0000313" key="1">
    <source>
        <dbReference type="EMBL" id="MEP0815749.1"/>
    </source>
</evidence>
<dbReference type="Proteomes" id="UP001464891">
    <property type="component" value="Unassembled WGS sequence"/>
</dbReference>
<dbReference type="RefSeq" id="WP_190431288.1">
    <property type="nucleotide sequence ID" value="NZ_JAMPKM010000001.1"/>
</dbReference>
<gene>
    <name evidence="1" type="ORF">NC998_01410</name>
</gene>
<proteinExistence type="predicted"/>
<dbReference type="SUPFAM" id="SSF54427">
    <property type="entry name" value="NTF2-like"/>
    <property type="match status" value="1"/>
</dbReference>
<evidence type="ECO:0000313" key="2">
    <source>
        <dbReference type="Proteomes" id="UP001464891"/>
    </source>
</evidence>
<name>A0ABV0J269_9CYAN</name>
<dbReference type="EMBL" id="JAMPKM010000001">
    <property type="protein sequence ID" value="MEP0815749.1"/>
    <property type="molecule type" value="Genomic_DNA"/>
</dbReference>
<accession>A0ABV0J269</accession>
<dbReference type="InterPro" id="IPR032710">
    <property type="entry name" value="NTF2-like_dom_sf"/>
</dbReference>